<protein>
    <recommendedName>
        <fullName evidence="3">DUF3179 domain-containing protein</fullName>
    </recommendedName>
</protein>
<comment type="caution">
    <text evidence="1">The sequence shown here is derived from an EMBL/GenBank/DDBJ whole genome shotgun (WGS) entry which is preliminary data.</text>
</comment>
<dbReference type="STRING" id="1797589.A2784_05230"/>
<organism evidence="1 2">
    <name type="scientific">Candidatus Chisholmbacteria bacterium RIFCSPHIGHO2_01_FULL_48_12</name>
    <dbReference type="NCBI Taxonomy" id="1797589"/>
    <lineage>
        <taxon>Bacteria</taxon>
        <taxon>Candidatus Chisholmiibacteriota</taxon>
    </lineage>
</organism>
<evidence type="ECO:0000313" key="1">
    <source>
        <dbReference type="EMBL" id="OGY17574.1"/>
    </source>
</evidence>
<dbReference type="EMBL" id="MHCH01000019">
    <property type="protein sequence ID" value="OGY17574.1"/>
    <property type="molecule type" value="Genomic_DNA"/>
</dbReference>
<name>A0A1G1VQH4_9BACT</name>
<dbReference type="AlphaFoldDB" id="A0A1G1VQH4"/>
<dbReference type="InterPro" id="IPR021516">
    <property type="entry name" value="DUF3179"/>
</dbReference>
<reference evidence="1 2" key="1">
    <citation type="journal article" date="2016" name="Nat. Commun.">
        <title>Thousands of microbial genomes shed light on interconnected biogeochemical processes in an aquifer system.</title>
        <authorList>
            <person name="Anantharaman K."/>
            <person name="Brown C.T."/>
            <person name="Hug L.A."/>
            <person name="Sharon I."/>
            <person name="Castelle C.J."/>
            <person name="Probst A.J."/>
            <person name="Thomas B.C."/>
            <person name="Singh A."/>
            <person name="Wilkins M.J."/>
            <person name="Karaoz U."/>
            <person name="Brodie E.L."/>
            <person name="Williams K.H."/>
            <person name="Hubbard S.S."/>
            <person name="Banfield J.F."/>
        </authorList>
    </citation>
    <scope>NUCLEOTIDE SEQUENCE [LARGE SCALE GENOMIC DNA]</scope>
</reference>
<sequence length="257" mass="28774">MRRVLVLVGLVVVLTGCGHKSEPERAGDEFGASGADLQYGTCKDCIPAIDEPQFESKDEANEWLEDEDLVVGLDYQGEHKAYPVKILNWHEIVNDKVIVTYSSLCGSAVVFASEVKWGVSGRLKDGCLVVYNRETNELVSQLDSDLERVPVQVLTWREWQTAHPTTVVLSAEIGGDRDYEVNPYPELAQREVVYEVEVGEETKVYSLEVIKRETADDGVLMDVVGGEKIRLSYSQGEIMVENLKTKQKIIPVRLLSR</sequence>
<gene>
    <name evidence="1" type="ORF">A2784_05230</name>
</gene>
<evidence type="ECO:0008006" key="3">
    <source>
        <dbReference type="Google" id="ProtNLM"/>
    </source>
</evidence>
<dbReference type="Pfam" id="PF11376">
    <property type="entry name" value="DUF3179"/>
    <property type="match status" value="1"/>
</dbReference>
<evidence type="ECO:0000313" key="2">
    <source>
        <dbReference type="Proteomes" id="UP000177324"/>
    </source>
</evidence>
<proteinExistence type="predicted"/>
<dbReference type="PROSITE" id="PS51257">
    <property type="entry name" value="PROKAR_LIPOPROTEIN"/>
    <property type="match status" value="1"/>
</dbReference>
<accession>A0A1G1VQH4</accession>
<dbReference type="Proteomes" id="UP000177324">
    <property type="component" value="Unassembled WGS sequence"/>
</dbReference>